<dbReference type="Proteomes" id="UP000193944">
    <property type="component" value="Unassembled WGS sequence"/>
</dbReference>
<organism evidence="1 2">
    <name type="scientific">Anaeromyces robustus</name>
    <dbReference type="NCBI Taxonomy" id="1754192"/>
    <lineage>
        <taxon>Eukaryota</taxon>
        <taxon>Fungi</taxon>
        <taxon>Fungi incertae sedis</taxon>
        <taxon>Chytridiomycota</taxon>
        <taxon>Chytridiomycota incertae sedis</taxon>
        <taxon>Neocallimastigomycetes</taxon>
        <taxon>Neocallimastigales</taxon>
        <taxon>Neocallimastigaceae</taxon>
        <taxon>Anaeromyces</taxon>
    </lineage>
</organism>
<sequence>MLELIKNGPSEFEDCASITREPESIIPCNVAYIDDIQNTIKINESLQLANALSYSKSTYENDSSEYTESLEKVHNVIDSESLARTQSKKKIFLWNLQNILLPHMVSEEDSHTVTNSKEITDEINWNESVETSHTDEIMK</sequence>
<name>A0A1Y1WNH4_9FUNG</name>
<keyword evidence="2" id="KW-1185">Reference proteome</keyword>
<evidence type="ECO:0000313" key="2">
    <source>
        <dbReference type="Proteomes" id="UP000193944"/>
    </source>
</evidence>
<dbReference type="EMBL" id="MCFG01000378">
    <property type="protein sequence ID" value="ORX75101.1"/>
    <property type="molecule type" value="Genomic_DNA"/>
</dbReference>
<comment type="caution">
    <text evidence="1">The sequence shown here is derived from an EMBL/GenBank/DDBJ whole genome shotgun (WGS) entry which is preliminary data.</text>
</comment>
<reference evidence="1 2" key="2">
    <citation type="submission" date="2016-08" db="EMBL/GenBank/DDBJ databases">
        <title>Pervasive Adenine N6-methylation of Active Genes in Fungi.</title>
        <authorList>
            <consortium name="DOE Joint Genome Institute"/>
            <person name="Mondo S.J."/>
            <person name="Dannebaum R.O."/>
            <person name="Kuo R.C."/>
            <person name="Labutti K."/>
            <person name="Haridas S."/>
            <person name="Kuo A."/>
            <person name="Salamov A."/>
            <person name="Ahrendt S.R."/>
            <person name="Lipzen A."/>
            <person name="Sullivan W."/>
            <person name="Andreopoulos W.B."/>
            <person name="Clum A."/>
            <person name="Lindquist E."/>
            <person name="Daum C."/>
            <person name="Ramamoorthy G.K."/>
            <person name="Gryganskyi A."/>
            <person name="Culley D."/>
            <person name="Magnuson J.K."/>
            <person name="James T.Y."/>
            <person name="O'Malley M.A."/>
            <person name="Stajich J.E."/>
            <person name="Spatafora J.W."/>
            <person name="Visel A."/>
            <person name="Grigoriev I.V."/>
        </authorList>
    </citation>
    <scope>NUCLEOTIDE SEQUENCE [LARGE SCALE GENOMIC DNA]</scope>
    <source>
        <strain evidence="1 2">S4</strain>
    </source>
</reference>
<reference evidence="1 2" key="1">
    <citation type="submission" date="2016-08" db="EMBL/GenBank/DDBJ databases">
        <title>A Parts List for Fungal Cellulosomes Revealed by Comparative Genomics.</title>
        <authorList>
            <consortium name="DOE Joint Genome Institute"/>
            <person name="Haitjema C.H."/>
            <person name="Gilmore S.P."/>
            <person name="Henske J.K."/>
            <person name="Solomon K.V."/>
            <person name="De Groot R."/>
            <person name="Kuo A."/>
            <person name="Mondo S.J."/>
            <person name="Salamov A.A."/>
            <person name="Labutti K."/>
            <person name="Zhao Z."/>
            <person name="Chiniquy J."/>
            <person name="Barry K."/>
            <person name="Brewer H.M."/>
            <person name="Purvine S.O."/>
            <person name="Wright A.T."/>
            <person name="Boxma B."/>
            <person name="Van Alen T."/>
            <person name="Hackstein J.H."/>
            <person name="Baker S.E."/>
            <person name="Grigoriev I.V."/>
            <person name="O'Malley M.A."/>
        </authorList>
    </citation>
    <scope>NUCLEOTIDE SEQUENCE [LARGE SCALE GENOMIC DNA]</scope>
    <source>
        <strain evidence="1 2">S4</strain>
    </source>
</reference>
<accession>A0A1Y1WNH4</accession>
<evidence type="ECO:0000313" key="1">
    <source>
        <dbReference type="EMBL" id="ORX75101.1"/>
    </source>
</evidence>
<gene>
    <name evidence="1" type="ORF">BCR32DRAFT_297098</name>
</gene>
<proteinExistence type="predicted"/>
<protein>
    <submittedName>
        <fullName evidence="1">Uncharacterized protein</fullName>
    </submittedName>
</protein>
<dbReference type="AlphaFoldDB" id="A0A1Y1WNH4"/>